<evidence type="ECO:0000256" key="1">
    <source>
        <dbReference type="ARBA" id="ARBA00004442"/>
    </source>
</evidence>
<feature type="domain" description="Outer membrane protein beta-barrel" evidence="5">
    <location>
        <begin position="391"/>
        <end position="790"/>
    </location>
</feature>
<dbReference type="KEGG" id="mgk:FSB76_12865"/>
<organism evidence="6 7">
    <name type="scientific">Mucilaginibacter ginsenosidivorax</name>
    <dbReference type="NCBI Taxonomy" id="862126"/>
    <lineage>
        <taxon>Bacteria</taxon>
        <taxon>Pseudomonadati</taxon>
        <taxon>Bacteroidota</taxon>
        <taxon>Sphingobacteriia</taxon>
        <taxon>Sphingobacteriales</taxon>
        <taxon>Sphingobacteriaceae</taxon>
        <taxon>Mucilaginibacter</taxon>
    </lineage>
</organism>
<evidence type="ECO:0000313" key="6">
    <source>
        <dbReference type="EMBL" id="QEC76793.1"/>
    </source>
</evidence>
<comment type="subcellular location">
    <subcellularLocation>
        <location evidence="1">Cell outer membrane</location>
    </subcellularLocation>
</comment>
<keyword evidence="4" id="KW-0732">Signal</keyword>
<dbReference type="SUPFAM" id="SSF56935">
    <property type="entry name" value="Porins"/>
    <property type="match status" value="1"/>
</dbReference>
<dbReference type="Gene3D" id="2.60.40.1120">
    <property type="entry name" value="Carboxypeptidase-like, regulatory domain"/>
    <property type="match status" value="1"/>
</dbReference>
<accession>A0A5B8VZI0</accession>
<evidence type="ECO:0000256" key="4">
    <source>
        <dbReference type="SAM" id="SignalP"/>
    </source>
</evidence>
<evidence type="ECO:0000313" key="7">
    <source>
        <dbReference type="Proteomes" id="UP000321362"/>
    </source>
</evidence>
<dbReference type="Pfam" id="PF14905">
    <property type="entry name" value="OMP_b-brl_3"/>
    <property type="match status" value="1"/>
</dbReference>
<dbReference type="InterPro" id="IPR008969">
    <property type="entry name" value="CarboxyPept-like_regulatory"/>
</dbReference>
<name>A0A5B8VZI0_9SPHI</name>
<dbReference type="PANTHER" id="PTHR40980">
    <property type="entry name" value="PLUG DOMAIN-CONTAINING PROTEIN"/>
    <property type="match status" value="1"/>
</dbReference>
<dbReference type="PANTHER" id="PTHR40980:SF4">
    <property type="entry name" value="TONB-DEPENDENT RECEPTOR-LIKE BETA-BARREL DOMAIN-CONTAINING PROTEIN"/>
    <property type="match status" value="1"/>
</dbReference>
<evidence type="ECO:0000256" key="2">
    <source>
        <dbReference type="ARBA" id="ARBA00023136"/>
    </source>
</evidence>
<gene>
    <name evidence="6" type="ORF">FSB76_12865</name>
</gene>
<dbReference type="EMBL" id="CP042437">
    <property type="protein sequence ID" value="QEC76793.1"/>
    <property type="molecule type" value="Genomic_DNA"/>
</dbReference>
<reference evidence="6 7" key="1">
    <citation type="journal article" date="2013" name="J. Microbiol.">
        <title>Mucilaginibacter ginsenosidivorax sp. nov., with ginsenoside converting activity isolated from sediment.</title>
        <authorList>
            <person name="Kim J.K."/>
            <person name="Choi T.E."/>
            <person name="Liu Q.M."/>
            <person name="Park H.Y."/>
            <person name="Yi T.H."/>
            <person name="Yoon M.H."/>
            <person name="Kim S.C."/>
            <person name="Im W.T."/>
        </authorList>
    </citation>
    <scope>NUCLEOTIDE SEQUENCE [LARGE SCALE GENOMIC DNA]</scope>
    <source>
        <strain evidence="6 7">KHI28</strain>
    </source>
</reference>
<proteinExistence type="predicted"/>
<keyword evidence="6" id="KW-0675">Receptor</keyword>
<keyword evidence="3" id="KW-0998">Cell outer membrane</keyword>
<dbReference type="Proteomes" id="UP000321362">
    <property type="component" value="Chromosome"/>
</dbReference>
<feature type="signal peptide" evidence="4">
    <location>
        <begin position="1"/>
        <end position="25"/>
    </location>
</feature>
<dbReference type="Pfam" id="PF13620">
    <property type="entry name" value="CarboxypepD_reg"/>
    <property type="match status" value="1"/>
</dbReference>
<dbReference type="GO" id="GO:0009279">
    <property type="term" value="C:cell outer membrane"/>
    <property type="evidence" value="ECO:0007669"/>
    <property type="project" value="UniProtKB-SubCell"/>
</dbReference>
<dbReference type="RefSeq" id="WP_147053961.1">
    <property type="nucleotide sequence ID" value="NZ_CP042437.1"/>
</dbReference>
<protein>
    <submittedName>
        <fullName evidence="6">TonB-dependent receptor</fullName>
    </submittedName>
</protein>
<evidence type="ECO:0000259" key="5">
    <source>
        <dbReference type="Pfam" id="PF14905"/>
    </source>
</evidence>
<dbReference type="OrthoDB" id="606851at2"/>
<evidence type="ECO:0000256" key="3">
    <source>
        <dbReference type="ARBA" id="ARBA00023237"/>
    </source>
</evidence>
<dbReference type="AlphaFoldDB" id="A0A5B8VZI0"/>
<dbReference type="InterPro" id="IPR036942">
    <property type="entry name" value="Beta-barrel_TonB_sf"/>
</dbReference>
<dbReference type="Gene3D" id="2.40.170.20">
    <property type="entry name" value="TonB-dependent receptor, beta-barrel domain"/>
    <property type="match status" value="1"/>
</dbReference>
<feature type="chain" id="PRO_5022852299" evidence="4">
    <location>
        <begin position="26"/>
        <end position="817"/>
    </location>
</feature>
<sequence>MMKTKINHIIYTLLLVAISWSASFAQTGKAAAAKVSGSLVNDQGKPLDYASVSIIKATDSTVVKGALSNDNGIYSFDKIPAGKYLVKATVVGYAKAISKPFTVTEGSGTIEVPVINMQAGNTTLKTVTVTASKPLVERKIDRTVMNVEGSVLAAGNTAMEILARAPGVTVDKDDNISLKGKQGVTVMINDKLTYLTPAQLATLLRSTDGNTIKSIEIITNPSAKYDAAGNSGIINIKLKKNAQSGTNGSITAGVAKGRYWRDNSSLNLNHKDGNLNVFGTFSRGDSKRAHDLLLDRVVSNGQGVTNYFNQQSYMPDANHYNNYRIGADYDLTPKHTIGFVVSGYSNTENNHNSTSTIIGTKYGVADSSLRTNSVFEQAYKNIAVNLNDRLKIDTNGQELSFDLDYSKFNNGNNAQYTTDYFLADGSTQRPSQLLRNQSPSTITIYTAKVDYTKPLTKTIKLEAGAKYSNVKTDNDLRAQIDSSGVYINDKGRSNHFIYDEKIEAGYLNLNKQFKKTSIQVGLRAECTQSNGNLIGSTPVNRSYLNFFPSAFINHTINDKNEVSLSYSRRIDRPGYDALNPFIFYLDPYTFQKGNAFLNPQYTQNFEFNYTYNKTINVSLGYSRTTDAITELILTEGEKTFQTNKNLQTQTGYNANINTPFTITKWWEGNVNVTAFYLGFKSDSLAGFNFNDGQWAYQARTTQTFKFAGARLEVMGDYQSKLTYGIYKIRPRYSVDLGISKSFFDKKLNVKVACDDVFNIRRNNLSSNELGNNFDIRQRNDSRVGRLTLTYNFGNNSIKVRQHRSGADDEKGRVKGNN</sequence>
<keyword evidence="7" id="KW-1185">Reference proteome</keyword>
<keyword evidence="2" id="KW-0472">Membrane</keyword>
<dbReference type="SUPFAM" id="SSF49464">
    <property type="entry name" value="Carboxypeptidase regulatory domain-like"/>
    <property type="match status" value="1"/>
</dbReference>
<dbReference type="InterPro" id="IPR041700">
    <property type="entry name" value="OMP_b-brl_3"/>
</dbReference>